<keyword evidence="4" id="KW-0472">Membrane</keyword>
<keyword evidence="4" id="KW-1133">Transmembrane helix</keyword>
<dbReference type="EMBL" id="CAKOAT010895153">
    <property type="protein sequence ID" value="CAH8390399.1"/>
    <property type="molecule type" value="Genomic_DNA"/>
</dbReference>
<dbReference type="InterPro" id="IPR038526">
    <property type="entry name" value="Ribosomal_eL22_sf"/>
</dbReference>
<evidence type="ECO:0000256" key="1">
    <source>
        <dbReference type="ARBA" id="ARBA00007817"/>
    </source>
</evidence>
<comment type="caution">
    <text evidence="5">The sequence shown here is derived from an EMBL/GenBank/DDBJ whole genome shotgun (WGS) entry which is preliminary data.</text>
</comment>
<organism evidence="5 6">
    <name type="scientific">Eruca vesicaria subsp. sativa</name>
    <name type="common">Garden rocket</name>
    <name type="synonym">Eruca sativa</name>
    <dbReference type="NCBI Taxonomy" id="29727"/>
    <lineage>
        <taxon>Eukaryota</taxon>
        <taxon>Viridiplantae</taxon>
        <taxon>Streptophyta</taxon>
        <taxon>Embryophyta</taxon>
        <taxon>Tracheophyta</taxon>
        <taxon>Spermatophyta</taxon>
        <taxon>Magnoliopsida</taxon>
        <taxon>eudicotyledons</taxon>
        <taxon>Gunneridae</taxon>
        <taxon>Pentapetalae</taxon>
        <taxon>rosids</taxon>
        <taxon>malvids</taxon>
        <taxon>Brassicales</taxon>
        <taxon>Brassicaceae</taxon>
        <taxon>Brassiceae</taxon>
        <taxon>Eruca</taxon>
    </lineage>
</organism>
<sequence length="184" mass="20934">MITTIANDSENSISRFRSMITTLPHAVFLMKKSSGKSVWIGISIVATALLASIRAYAIRKSRDNRPSGSVSDLVRRGKLRSGDRRGISLLMTRSWRLLPSRSSFRRGSNSVVKLVHLVILSQSLVRRVTSDGQFSKRYVKYLTKKYLKNHNVRDWLRVIAANKDGNLYELRYFSIAENEGEVED</sequence>
<dbReference type="InterPro" id="IPR002671">
    <property type="entry name" value="Ribosomal_eL22"/>
</dbReference>
<dbReference type="Pfam" id="PF01776">
    <property type="entry name" value="Ribosomal_L22e"/>
    <property type="match status" value="1"/>
</dbReference>
<evidence type="ECO:0000256" key="3">
    <source>
        <dbReference type="ARBA" id="ARBA00023274"/>
    </source>
</evidence>
<protein>
    <recommendedName>
        <fullName evidence="7">Ribosomal protein L22</fullName>
    </recommendedName>
</protein>
<dbReference type="AlphaFoldDB" id="A0ABC8M3L2"/>
<comment type="similarity">
    <text evidence="1">Belongs to the eukaryotic ribosomal protein eL22 family.</text>
</comment>
<feature type="transmembrane region" description="Helical" evidence="4">
    <location>
        <begin position="38"/>
        <end position="57"/>
    </location>
</feature>
<keyword evidence="2" id="KW-0689">Ribosomal protein</keyword>
<dbReference type="GO" id="GO:1990904">
    <property type="term" value="C:ribonucleoprotein complex"/>
    <property type="evidence" value="ECO:0007669"/>
    <property type="project" value="UniProtKB-KW"/>
</dbReference>
<keyword evidence="3" id="KW-0687">Ribonucleoprotein</keyword>
<evidence type="ECO:0008006" key="7">
    <source>
        <dbReference type="Google" id="ProtNLM"/>
    </source>
</evidence>
<dbReference type="PANTHER" id="PTHR10064:SF36">
    <property type="entry name" value="LARGE RIBOSOMAL SUBUNIT PROTEIN EL22Z"/>
    <property type="match status" value="1"/>
</dbReference>
<evidence type="ECO:0000256" key="4">
    <source>
        <dbReference type="SAM" id="Phobius"/>
    </source>
</evidence>
<name>A0ABC8M3L2_ERUVS</name>
<keyword evidence="4" id="KW-0812">Transmembrane</keyword>
<keyword evidence="6" id="KW-1185">Reference proteome</keyword>
<dbReference type="Proteomes" id="UP001642260">
    <property type="component" value="Unassembled WGS sequence"/>
</dbReference>
<gene>
    <name evidence="5" type="ORF">ERUC_LOCUS42882</name>
</gene>
<dbReference type="PANTHER" id="PTHR10064">
    <property type="entry name" value="60S RIBOSOMAL PROTEIN L22"/>
    <property type="match status" value="1"/>
</dbReference>
<evidence type="ECO:0000313" key="6">
    <source>
        <dbReference type="Proteomes" id="UP001642260"/>
    </source>
</evidence>
<proteinExistence type="inferred from homology"/>
<reference evidence="5 6" key="1">
    <citation type="submission" date="2022-03" db="EMBL/GenBank/DDBJ databases">
        <authorList>
            <person name="Macdonald S."/>
            <person name="Ahmed S."/>
            <person name="Newling K."/>
        </authorList>
    </citation>
    <scope>NUCLEOTIDE SEQUENCE [LARGE SCALE GENOMIC DNA]</scope>
</reference>
<dbReference type="Gene3D" id="3.30.1360.210">
    <property type="match status" value="1"/>
</dbReference>
<evidence type="ECO:0000313" key="5">
    <source>
        <dbReference type="EMBL" id="CAH8390399.1"/>
    </source>
</evidence>
<dbReference type="GO" id="GO:0005840">
    <property type="term" value="C:ribosome"/>
    <property type="evidence" value="ECO:0007669"/>
    <property type="project" value="UniProtKB-KW"/>
</dbReference>
<accession>A0ABC8M3L2</accession>
<evidence type="ECO:0000256" key="2">
    <source>
        <dbReference type="ARBA" id="ARBA00022980"/>
    </source>
</evidence>